<reference evidence="3" key="1">
    <citation type="submission" date="2010-12" db="EMBL/GenBank/DDBJ databases">
        <title>Complete sequence of plasmid 1 of Asticcacaulis excentricus CB 48.</title>
        <authorList>
            <consortium name="US DOE Joint Genome Institute"/>
            <person name="Lucas S."/>
            <person name="Copeland A."/>
            <person name="Lapidus A."/>
            <person name="Cheng J.-F."/>
            <person name="Bruce D."/>
            <person name="Goodwin L."/>
            <person name="Pitluck S."/>
            <person name="Teshima H."/>
            <person name="Davenport K."/>
            <person name="Detter J.C."/>
            <person name="Han C."/>
            <person name="Tapia R."/>
            <person name="Land M."/>
            <person name="Hauser L."/>
            <person name="Jeffries C."/>
            <person name="Kyrpides N."/>
            <person name="Ivanova N."/>
            <person name="Ovchinnikova G."/>
            <person name="Brun Y.V."/>
            <person name="Woyke T."/>
        </authorList>
    </citation>
    <scope>NUCLEOTIDE SEQUENCE [LARGE SCALE GENOMIC DNA]</scope>
    <source>
        <strain evidence="3">ATCC 15261 / DSM 4724 / KCTC 12464 / NCIMB 9791 / VKM B-1370 / CB 48</strain>
        <plasmid evidence="3">pASTEX01</plasmid>
    </source>
</reference>
<keyword evidence="1" id="KW-0812">Transmembrane</keyword>
<dbReference type="KEGG" id="aex:Astex_3529"/>
<gene>
    <name evidence="2" type="ordered locus">Astex_3529</name>
</gene>
<dbReference type="PANTHER" id="PTHR15887">
    <property type="entry name" value="TRANSMEMBRANE PROTEIN 69"/>
    <property type="match status" value="1"/>
</dbReference>
<dbReference type="OrthoDB" id="5297436at2"/>
<feature type="transmembrane region" description="Helical" evidence="1">
    <location>
        <begin position="45"/>
        <end position="65"/>
    </location>
</feature>
<name>E8RVJ0_ASTEC</name>
<evidence type="ECO:0008006" key="4">
    <source>
        <dbReference type="Google" id="ProtNLM"/>
    </source>
</evidence>
<evidence type="ECO:0000313" key="3">
    <source>
        <dbReference type="Proteomes" id="UP000001492"/>
    </source>
</evidence>
<organism evidence="2 3">
    <name type="scientific">Asticcacaulis excentricus (strain ATCC 15261 / DSM 4724 / KCTC 12464 / NCIMB 9791 / VKM B-1370 / CB 48)</name>
    <dbReference type="NCBI Taxonomy" id="573065"/>
    <lineage>
        <taxon>Bacteria</taxon>
        <taxon>Pseudomonadati</taxon>
        <taxon>Pseudomonadota</taxon>
        <taxon>Alphaproteobacteria</taxon>
        <taxon>Caulobacterales</taxon>
        <taxon>Caulobacteraceae</taxon>
        <taxon>Asticcacaulis</taxon>
    </lineage>
</organism>
<dbReference type="HOGENOM" id="CLU_045137_3_1_5"/>
<feature type="transmembrane region" description="Helical" evidence="1">
    <location>
        <begin position="12"/>
        <end position="33"/>
    </location>
</feature>
<keyword evidence="3" id="KW-1185">Reference proteome</keyword>
<dbReference type="RefSeq" id="WP_013480973.1">
    <property type="nucleotide sequence ID" value="NC_014818.1"/>
</dbReference>
<feature type="transmembrane region" description="Helical" evidence="1">
    <location>
        <begin position="72"/>
        <end position="93"/>
    </location>
</feature>
<feature type="transmembrane region" description="Helical" evidence="1">
    <location>
        <begin position="99"/>
        <end position="120"/>
    </location>
</feature>
<dbReference type="PANTHER" id="PTHR15887:SF1">
    <property type="entry name" value="TRANSMEMBRANE PROTEIN 69"/>
    <property type="match status" value="1"/>
</dbReference>
<sequence length="151" mass="15655">MDATLSKLDTRWVTALTLAGGLPFIAAVLMAALGVRLLTLSGPDIAITYGAVIASFLCGLHWGLVLGGRAQATWLLILSNVLCLLAWSGPLLALSGWSVAALGVLIAVFLSLLAVDNILMLRGGLSAAFFRLRVVITSLVVACLLTVALLA</sequence>
<dbReference type="EMBL" id="CP002397">
    <property type="protein sequence ID" value="ADU15159.1"/>
    <property type="molecule type" value="Genomic_DNA"/>
</dbReference>
<evidence type="ECO:0000313" key="2">
    <source>
        <dbReference type="EMBL" id="ADU15159.1"/>
    </source>
</evidence>
<protein>
    <recommendedName>
        <fullName evidence="4">DUF3429 domain-containing protein</fullName>
    </recommendedName>
</protein>
<keyword evidence="1" id="KW-0472">Membrane</keyword>
<accession>E8RVJ0</accession>
<keyword evidence="2" id="KW-0614">Plasmid</keyword>
<evidence type="ECO:0000256" key="1">
    <source>
        <dbReference type="SAM" id="Phobius"/>
    </source>
</evidence>
<feature type="transmembrane region" description="Helical" evidence="1">
    <location>
        <begin position="132"/>
        <end position="150"/>
    </location>
</feature>
<proteinExistence type="predicted"/>
<dbReference type="InterPro" id="IPR021836">
    <property type="entry name" value="DUF3429"/>
</dbReference>
<geneLocation type="plasmid" evidence="2 3">
    <name>pASTEX01</name>
</geneLocation>
<dbReference type="Proteomes" id="UP000001492">
    <property type="component" value="Plasmid pASTEX01"/>
</dbReference>
<keyword evidence="1" id="KW-1133">Transmembrane helix</keyword>
<dbReference type="AlphaFoldDB" id="E8RVJ0"/>
<dbReference type="Pfam" id="PF11911">
    <property type="entry name" value="DUF3429"/>
    <property type="match status" value="1"/>
</dbReference>